<dbReference type="EMBL" id="MCGT01000016">
    <property type="protein sequence ID" value="ORX53079.1"/>
    <property type="molecule type" value="Genomic_DNA"/>
</dbReference>
<dbReference type="InterPro" id="IPR000690">
    <property type="entry name" value="Matrin/U1-C_Znf_C2H2"/>
</dbReference>
<dbReference type="AlphaFoldDB" id="A0A1X2GG97"/>
<dbReference type="GO" id="GO:0003723">
    <property type="term" value="F:RNA binding"/>
    <property type="evidence" value="ECO:0007669"/>
    <property type="project" value="TreeGrafter"/>
</dbReference>
<accession>A0A1X2GG97</accession>
<dbReference type="SUPFAM" id="SSF57667">
    <property type="entry name" value="beta-beta-alpha zinc fingers"/>
    <property type="match status" value="1"/>
</dbReference>
<dbReference type="InterPro" id="IPR036236">
    <property type="entry name" value="Znf_C2H2_sf"/>
</dbReference>
<sequence>MADFWVSQQKHWCKYCKKFVYNNKISIERHENGPQHKQNIQRYLSDVYKRGKQEKKEAESVRRELQRIEKAAHLSMAKGGSSGIPASITGPASAAAITTAAPQASKAASSRPAQPRAYIPPPPSLEMLKSSGPKREGRDEWAMPKEQPKEEKVGNDDALVGQWQVVATPTKPTADKPRSGSKSTAKADPAASSTMPHDEKLNDDDEDQQEDLTQFKIKEKEFPTDALTLDDATADIGATLFKKRKLGDKAASRKKMNIRKKE</sequence>
<dbReference type="Proteomes" id="UP000242146">
    <property type="component" value="Unassembled WGS sequence"/>
</dbReference>
<dbReference type="Gene3D" id="3.30.160.60">
    <property type="entry name" value="Classic Zinc Finger"/>
    <property type="match status" value="1"/>
</dbReference>
<reference evidence="8 9" key="1">
    <citation type="submission" date="2016-07" db="EMBL/GenBank/DDBJ databases">
        <title>Pervasive Adenine N6-methylation of Active Genes in Fungi.</title>
        <authorList>
            <consortium name="DOE Joint Genome Institute"/>
            <person name="Mondo S.J."/>
            <person name="Dannebaum R.O."/>
            <person name="Kuo R.C."/>
            <person name="Labutti K."/>
            <person name="Haridas S."/>
            <person name="Kuo A."/>
            <person name="Salamov A."/>
            <person name="Ahrendt S.R."/>
            <person name="Lipzen A."/>
            <person name="Sullivan W."/>
            <person name="Andreopoulos W.B."/>
            <person name="Clum A."/>
            <person name="Lindquist E."/>
            <person name="Daum C."/>
            <person name="Ramamoorthy G.K."/>
            <person name="Gryganskyi A."/>
            <person name="Culley D."/>
            <person name="Magnuson J.K."/>
            <person name="James T.Y."/>
            <person name="O'Malley M.A."/>
            <person name="Stajich J.E."/>
            <person name="Spatafora J.W."/>
            <person name="Visel A."/>
            <person name="Grigoriev I.V."/>
        </authorList>
    </citation>
    <scope>NUCLEOTIDE SEQUENCE [LARGE SCALE GENOMIC DNA]</scope>
    <source>
        <strain evidence="8 9">NRRL 3301</strain>
    </source>
</reference>
<dbReference type="InterPro" id="IPR013085">
    <property type="entry name" value="U1-CZ_Znf_C2H2"/>
</dbReference>
<dbReference type="GO" id="GO:0000398">
    <property type="term" value="P:mRNA splicing, via spliceosome"/>
    <property type="evidence" value="ECO:0007669"/>
    <property type="project" value="InterPro"/>
</dbReference>
<evidence type="ECO:0000313" key="8">
    <source>
        <dbReference type="EMBL" id="ORX53079.1"/>
    </source>
</evidence>
<dbReference type="STRING" id="101127.A0A1X2GG97"/>
<feature type="compositionally biased region" description="Basic and acidic residues" evidence="6">
    <location>
        <begin position="133"/>
        <end position="155"/>
    </location>
</feature>
<keyword evidence="2" id="KW-0479">Metal-binding</keyword>
<dbReference type="SMART" id="SM00451">
    <property type="entry name" value="ZnF_U1"/>
    <property type="match status" value="1"/>
</dbReference>
<feature type="compositionally biased region" description="Acidic residues" evidence="6">
    <location>
        <begin position="201"/>
        <end position="210"/>
    </location>
</feature>
<evidence type="ECO:0000256" key="1">
    <source>
        <dbReference type="ARBA" id="ARBA00004123"/>
    </source>
</evidence>
<evidence type="ECO:0000313" key="9">
    <source>
        <dbReference type="Proteomes" id="UP000242146"/>
    </source>
</evidence>
<dbReference type="GO" id="GO:0008270">
    <property type="term" value="F:zinc ion binding"/>
    <property type="evidence" value="ECO:0007669"/>
    <property type="project" value="UniProtKB-KW"/>
</dbReference>
<keyword evidence="4" id="KW-0862">Zinc</keyword>
<feature type="domain" description="Matrin-type" evidence="7">
    <location>
        <begin position="11"/>
        <end position="42"/>
    </location>
</feature>
<evidence type="ECO:0000256" key="6">
    <source>
        <dbReference type="SAM" id="MobiDB-lite"/>
    </source>
</evidence>
<organism evidence="8 9">
    <name type="scientific">Hesseltinella vesiculosa</name>
    <dbReference type="NCBI Taxonomy" id="101127"/>
    <lineage>
        <taxon>Eukaryota</taxon>
        <taxon>Fungi</taxon>
        <taxon>Fungi incertae sedis</taxon>
        <taxon>Mucoromycota</taxon>
        <taxon>Mucoromycotina</taxon>
        <taxon>Mucoromycetes</taxon>
        <taxon>Mucorales</taxon>
        <taxon>Cunninghamellaceae</taxon>
        <taxon>Hesseltinella</taxon>
    </lineage>
</organism>
<dbReference type="InterPro" id="IPR040023">
    <property type="entry name" value="WBP4"/>
</dbReference>
<keyword evidence="9" id="KW-1185">Reference proteome</keyword>
<evidence type="ECO:0000256" key="3">
    <source>
        <dbReference type="ARBA" id="ARBA00022771"/>
    </source>
</evidence>
<keyword evidence="3" id="KW-0863">Zinc-finger</keyword>
<name>A0A1X2GG97_9FUNG</name>
<proteinExistence type="predicted"/>
<evidence type="ECO:0000259" key="7">
    <source>
        <dbReference type="PROSITE" id="PS50171"/>
    </source>
</evidence>
<evidence type="ECO:0000256" key="2">
    <source>
        <dbReference type="ARBA" id="ARBA00022723"/>
    </source>
</evidence>
<evidence type="ECO:0000256" key="5">
    <source>
        <dbReference type="ARBA" id="ARBA00023242"/>
    </source>
</evidence>
<evidence type="ECO:0000256" key="4">
    <source>
        <dbReference type="ARBA" id="ARBA00022833"/>
    </source>
</evidence>
<dbReference type="GO" id="GO:0071011">
    <property type="term" value="C:precatalytic spliceosome"/>
    <property type="evidence" value="ECO:0007669"/>
    <property type="project" value="TreeGrafter"/>
</dbReference>
<dbReference type="Pfam" id="PF06220">
    <property type="entry name" value="zf-U1"/>
    <property type="match status" value="1"/>
</dbReference>
<feature type="region of interest" description="Disordered" evidence="6">
    <location>
        <begin position="103"/>
        <end position="215"/>
    </location>
</feature>
<dbReference type="PANTHER" id="PTHR13173:SF10">
    <property type="entry name" value="WW DOMAIN-BINDING PROTEIN 4"/>
    <property type="match status" value="1"/>
</dbReference>
<dbReference type="OrthoDB" id="191651at2759"/>
<protein>
    <recommendedName>
        <fullName evidence="7">Matrin-type domain-containing protein</fullName>
    </recommendedName>
</protein>
<feature type="compositionally biased region" description="Low complexity" evidence="6">
    <location>
        <begin position="103"/>
        <end position="117"/>
    </location>
</feature>
<dbReference type="PANTHER" id="PTHR13173">
    <property type="entry name" value="WW DOMAIN BINDING PROTEIN 4"/>
    <property type="match status" value="1"/>
</dbReference>
<comment type="caution">
    <text evidence="8">The sequence shown here is derived from an EMBL/GenBank/DDBJ whole genome shotgun (WGS) entry which is preliminary data.</text>
</comment>
<dbReference type="InterPro" id="IPR003604">
    <property type="entry name" value="Matrin/U1-like-C_Znf_C2H2"/>
</dbReference>
<dbReference type="PROSITE" id="PS50171">
    <property type="entry name" value="ZF_MATRIN"/>
    <property type="match status" value="1"/>
</dbReference>
<gene>
    <name evidence="8" type="ORF">DM01DRAFT_1336268</name>
</gene>
<comment type="subcellular location">
    <subcellularLocation>
        <location evidence="1">Nucleus</location>
    </subcellularLocation>
</comment>
<keyword evidence="5" id="KW-0539">Nucleus</keyword>